<sequence length="136" mass="13955">MTAPAVDLLQQAGDGLAAACTEPAAPRRFAAAHLAALRGAAAVLAARAVPTSGREPGPSPAPSTGGRPTSAWELLRAVAPELGEWAQFFAACAPGPSGRPPAVSVRDADDMVRQVEQFLALAENAVRGRGPRRPDR</sequence>
<evidence type="ECO:0000313" key="4">
    <source>
        <dbReference type="Proteomes" id="UP001164965"/>
    </source>
</evidence>
<dbReference type="RefSeq" id="WP_265381645.1">
    <property type="nucleotide sequence ID" value="NZ_CP110615.1"/>
</dbReference>
<reference evidence="3" key="1">
    <citation type="submission" date="2022-10" db="EMBL/GenBank/DDBJ databases">
        <title>Rhodococcus sp.75.</title>
        <authorList>
            <person name="Sun M."/>
        </authorList>
    </citation>
    <scope>NUCLEOTIDE SEQUENCE</scope>
    <source>
        <strain evidence="3">75</strain>
    </source>
</reference>
<name>A0ABY6NW63_9NOCA</name>
<organism evidence="3 4">
    <name type="scientific">Rhodococcus antarcticus</name>
    <dbReference type="NCBI Taxonomy" id="2987751"/>
    <lineage>
        <taxon>Bacteria</taxon>
        <taxon>Bacillati</taxon>
        <taxon>Actinomycetota</taxon>
        <taxon>Actinomycetes</taxon>
        <taxon>Mycobacteriales</taxon>
        <taxon>Nocardiaceae</taxon>
        <taxon>Rhodococcus</taxon>
    </lineage>
</organism>
<dbReference type="EMBL" id="CP110615">
    <property type="protein sequence ID" value="UZJ23538.1"/>
    <property type="molecule type" value="Genomic_DNA"/>
</dbReference>
<evidence type="ECO:0000313" key="3">
    <source>
        <dbReference type="EMBL" id="UZJ23538.1"/>
    </source>
</evidence>
<keyword evidence="4" id="KW-1185">Reference proteome</keyword>
<proteinExistence type="predicted"/>
<evidence type="ECO:0000259" key="2">
    <source>
        <dbReference type="Pfam" id="PF18726"/>
    </source>
</evidence>
<evidence type="ECO:0000256" key="1">
    <source>
        <dbReference type="SAM" id="MobiDB-lite"/>
    </source>
</evidence>
<feature type="domain" description="SAV-6107-like HEPN" evidence="2">
    <location>
        <begin position="20"/>
        <end position="122"/>
    </location>
</feature>
<dbReference type="Proteomes" id="UP001164965">
    <property type="component" value="Chromosome"/>
</dbReference>
<gene>
    <name evidence="3" type="ORF">RHODO2019_09890</name>
</gene>
<feature type="region of interest" description="Disordered" evidence="1">
    <location>
        <begin position="48"/>
        <end position="70"/>
    </location>
</feature>
<dbReference type="InterPro" id="IPR040891">
    <property type="entry name" value="HEPN_SAV_6107"/>
</dbReference>
<dbReference type="Pfam" id="PF18726">
    <property type="entry name" value="HEPN_SAV_6107"/>
    <property type="match status" value="1"/>
</dbReference>
<accession>A0ABY6NW63</accession>
<protein>
    <submittedName>
        <fullName evidence="3">SAV_6107 family HEPN domain-containing protein</fullName>
    </submittedName>
</protein>